<dbReference type="Proteomes" id="UP001367508">
    <property type="component" value="Unassembled WGS sequence"/>
</dbReference>
<dbReference type="EMBL" id="JAYMYQ010000004">
    <property type="protein sequence ID" value="KAK7339745.1"/>
    <property type="molecule type" value="Genomic_DNA"/>
</dbReference>
<proteinExistence type="predicted"/>
<gene>
    <name evidence="1" type="ORF">VNO77_20427</name>
</gene>
<evidence type="ECO:0000313" key="2">
    <source>
        <dbReference type="Proteomes" id="UP001367508"/>
    </source>
</evidence>
<accession>A0AAN9LP74</accession>
<keyword evidence="2" id="KW-1185">Reference proteome</keyword>
<organism evidence="1 2">
    <name type="scientific">Canavalia gladiata</name>
    <name type="common">Sword bean</name>
    <name type="synonym">Dolichos gladiatus</name>
    <dbReference type="NCBI Taxonomy" id="3824"/>
    <lineage>
        <taxon>Eukaryota</taxon>
        <taxon>Viridiplantae</taxon>
        <taxon>Streptophyta</taxon>
        <taxon>Embryophyta</taxon>
        <taxon>Tracheophyta</taxon>
        <taxon>Spermatophyta</taxon>
        <taxon>Magnoliopsida</taxon>
        <taxon>eudicotyledons</taxon>
        <taxon>Gunneridae</taxon>
        <taxon>Pentapetalae</taxon>
        <taxon>rosids</taxon>
        <taxon>fabids</taxon>
        <taxon>Fabales</taxon>
        <taxon>Fabaceae</taxon>
        <taxon>Papilionoideae</taxon>
        <taxon>50 kb inversion clade</taxon>
        <taxon>NPAAA clade</taxon>
        <taxon>indigoferoid/millettioid clade</taxon>
        <taxon>Phaseoleae</taxon>
        <taxon>Canavalia</taxon>
    </lineage>
</organism>
<name>A0AAN9LP74_CANGL</name>
<reference evidence="1 2" key="1">
    <citation type="submission" date="2024-01" db="EMBL/GenBank/DDBJ databases">
        <title>The genomes of 5 underutilized Papilionoideae crops provide insights into root nodulation and disease resistanc.</title>
        <authorList>
            <person name="Jiang F."/>
        </authorList>
    </citation>
    <scope>NUCLEOTIDE SEQUENCE [LARGE SCALE GENOMIC DNA]</scope>
    <source>
        <strain evidence="1">LVBAO_FW01</strain>
        <tissue evidence="1">Leaves</tissue>
    </source>
</reference>
<protein>
    <submittedName>
        <fullName evidence="1">Uncharacterized protein</fullName>
    </submittedName>
</protein>
<sequence>MLGVPAIDNLVPCSGTPLIFAFCIFTGKPSFQYLILISASEFSLLFYSSLSLFSTPVKCSSLLVSIHYLFLQCPKAKVSDGAFIPLCSHSSSVQFLQLDVIFLPIPFLPVILRGYHYQPPPLTLMSEAKGSRRP</sequence>
<dbReference type="AlphaFoldDB" id="A0AAN9LP74"/>
<evidence type="ECO:0000313" key="1">
    <source>
        <dbReference type="EMBL" id="KAK7339745.1"/>
    </source>
</evidence>
<comment type="caution">
    <text evidence="1">The sequence shown here is derived from an EMBL/GenBank/DDBJ whole genome shotgun (WGS) entry which is preliminary data.</text>
</comment>